<accession>A0AA39VUT9</accession>
<dbReference type="Proteomes" id="UP001168877">
    <property type="component" value="Unassembled WGS sequence"/>
</dbReference>
<comment type="caution">
    <text evidence="2">The sequence shown here is derived from an EMBL/GenBank/DDBJ whole genome shotgun (WGS) entry which is preliminary data.</text>
</comment>
<evidence type="ECO:0000313" key="3">
    <source>
        <dbReference type="Proteomes" id="UP001168877"/>
    </source>
</evidence>
<name>A0AA39VUT9_ACESA</name>
<dbReference type="AlphaFoldDB" id="A0AA39VUT9"/>
<feature type="region of interest" description="Disordered" evidence="1">
    <location>
        <begin position="128"/>
        <end position="150"/>
    </location>
</feature>
<reference evidence="2" key="1">
    <citation type="journal article" date="2022" name="Plant J.">
        <title>Strategies of tolerance reflected in two North American maple genomes.</title>
        <authorList>
            <person name="McEvoy S.L."/>
            <person name="Sezen U.U."/>
            <person name="Trouern-Trend A."/>
            <person name="McMahon S.M."/>
            <person name="Schaberg P.G."/>
            <person name="Yang J."/>
            <person name="Wegrzyn J.L."/>
            <person name="Swenson N.G."/>
        </authorList>
    </citation>
    <scope>NUCLEOTIDE SEQUENCE</scope>
    <source>
        <strain evidence="2">NS2018</strain>
    </source>
</reference>
<evidence type="ECO:0000256" key="1">
    <source>
        <dbReference type="SAM" id="MobiDB-lite"/>
    </source>
</evidence>
<sequence length="261" mass="29294">MEVYFALVLPYDRWSRSAIEVEDVEQEEDVLVQRSHWESRLSAAAETQMPMKMTAEINAMARLWMTGIESSRSSGFDGEQHVIVSCLIGLLHWAVAFLLKNKKEKKKIQACLCIEFISVNDNVKEAARDNAKETARESGPEIGKQPSPKYEKGIGLHGPSNCVSKSPSTVKSFTDNMFLGDGVIKVQYGNNGMGRIIDIDGMNSTSGESSKEEFLSFSAEWEVYGEDNINQKMRKDKIFSLAIQCYGMKHRSSKFKILNMG</sequence>
<keyword evidence="3" id="KW-1185">Reference proteome</keyword>
<feature type="compositionally biased region" description="Basic and acidic residues" evidence="1">
    <location>
        <begin position="128"/>
        <end position="139"/>
    </location>
</feature>
<evidence type="ECO:0000313" key="2">
    <source>
        <dbReference type="EMBL" id="KAK0599829.1"/>
    </source>
</evidence>
<dbReference type="EMBL" id="JAUESC010000003">
    <property type="protein sequence ID" value="KAK0599829.1"/>
    <property type="molecule type" value="Genomic_DNA"/>
</dbReference>
<gene>
    <name evidence="2" type="ORF">LWI29_009003</name>
</gene>
<protein>
    <submittedName>
        <fullName evidence="2">Uncharacterized protein</fullName>
    </submittedName>
</protein>
<organism evidence="2 3">
    <name type="scientific">Acer saccharum</name>
    <name type="common">Sugar maple</name>
    <dbReference type="NCBI Taxonomy" id="4024"/>
    <lineage>
        <taxon>Eukaryota</taxon>
        <taxon>Viridiplantae</taxon>
        <taxon>Streptophyta</taxon>
        <taxon>Embryophyta</taxon>
        <taxon>Tracheophyta</taxon>
        <taxon>Spermatophyta</taxon>
        <taxon>Magnoliopsida</taxon>
        <taxon>eudicotyledons</taxon>
        <taxon>Gunneridae</taxon>
        <taxon>Pentapetalae</taxon>
        <taxon>rosids</taxon>
        <taxon>malvids</taxon>
        <taxon>Sapindales</taxon>
        <taxon>Sapindaceae</taxon>
        <taxon>Hippocastanoideae</taxon>
        <taxon>Acereae</taxon>
        <taxon>Acer</taxon>
    </lineage>
</organism>
<proteinExistence type="predicted"/>
<reference evidence="2" key="2">
    <citation type="submission" date="2023-06" db="EMBL/GenBank/DDBJ databases">
        <authorList>
            <person name="Swenson N.G."/>
            <person name="Wegrzyn J.L."/>
            <person name="Mcevoy S.L."/>
        </authorList>
    </citation>
    <scope>NUCLEOTIDE SEQUENCE</scope>
    <source>
        <strain evidence="2">NS2018</strain>
        <tissue evidence="2">Leaf</tissue>
    </source>
</reference>